<dbReference type="EMBL" id="EQ999981">
    <property type="protein sequence ID" value="OAT02570.1"/>
    <property type="molecule type" value="Genomic_DNA"/>
</dbReference>
<dbReference type="RefSeq" id="XP_045282297.1">
    <property type="nucleotide sequence ID" value="XM_045426735.1"/>
</dbReference>
<organism evidence="1 2">
    <name type="scientific">Ajellomyces dermatitidis (strain ER-3 / ATCC MYA-2586)</name>
    <name type="common">Blastomyces dermatitidis</name>
    <dbReference type="NCBI Taxonomy" id="559297"/>
    <lineage>
        <taxon>Eukaryota</taxon>
        <taxon>Fungi</taxon>
        <taxon>Dikarya</taxon>
        <taxon>Ascomycota</taxon>
        <taxon>Pezizomycotina</taxon>
        <taxon>Eurotiomycetes</taxon>
        <taxon>Eurotiomycetidae</taxon>
        <taxon>Onygenales</taxon>
        <taxon>Ajellomycetaceae</taxon>
        <taxon>Blastomyces</taxon>
    </lineage>
</organism>
<dbReference type="Proteomes" id="UP000002039">
    <property type="component" value="Unassembled WGS sequence"/>
</dbReference>
<dbReference type="GeneID" id="69032533"/>
<sequence>MASGVGQSVTYLQSIDRLDKIRIMNGTEMESHHTLVKLNSFQSMLFLLYPCWLSHYYYRCVTRIVIQTVPINHRDRLPTTPSRRSLDSQQWTHGFFLSVIAIFESLLAAKYFSWGAI</sequence>
<evidence type="ECO:0000313" key="1">
    <source>
        <dbReference type="EMBL" id="OAT02570.1"/>
    </source>
</evidence>
<accession>A0ABX2VZL4</accession>
<protein>
    <submittedName>
        <fullName evidence="1">Uncharacterized protein</fullName>
    </submittedName>
</protein>
<evidence type="ECO:0000313" key="2">
    <source>
        <dbReference type="Proteomes" id="UP000002039"/>
    </source>
</evidence>
<name>A0ABX2VZL4_AJEDR</name>
<proteinExistence type="predicted"/>
<reference evidence="2" key="1">
    <citation type="journal article" date="2015" name="PLoS Genet.">
        <title>The dynamic genome and transcriptome of the human fungal pathogen Blastomyces and close relative Emmonsia.</title>
        <authorList>
            <person name="Munoz J.F."/>
            <person name="Gauthier G.M."/>
            <person name="Desjardins C.A."/>
            <person name="Gallo J.E."/>
            <person name="Holder J."/>
            <person name="Sullivan T.D."/>
            <person name="Marty A.J."/>
            <person name="Carmen J.C."/>
            <person name="Chen Z."/>
            <person name="Ding L."/>
            <person name="Gujja S."/>
            <person name="Magrini V."/>
            <person name="Misas E."/>
            <person name="Mitreva M."/>
            <person name="Priest M."/>
            <person name="Saif S."/>
            <person name="Whiston E.A."/>
            <person name="Young S."/>
            <person name="Zeng Q."/>
            <person name="Goldman W.E."/>
            <person name="Mardis E.R."/>
            <person name="Taylor J.W."/>
            <person name="McEwen J.G."/>
            <person name="Clay O.K."/>
            <person name="Klein B.S."/>
            <person name="Cuomo C.A."/>
        </authorList>
    </citation>
    <scope>NUCLEOTIDE SEQUENCE [LARGE SCALE GENOMIC DNA]</scope>
    <source>
        <strain evidence="2">ER-3 / ATCC MYA-2586</strain>
    </source>
</reference>
<gene>
    <name evidence="1" type="ORF">BDCG_17641</name>
</gene>
<keyword evidence="2" id="KW-1185">Reference proteome</keyword>